<keyword evidence="3" id="KW-1185">Reference proteome</keyword>
<gene>
    <name evidence="2" type="ORF">EB796_025043</name>
</gene>
<name>A0A7J7ITA5_BUGNE</name>
<dbReference type="EMBL" id="VXIV02003495">
    <property type="protein sequence ID" value="KAF6016641.1"/>
    <property type="molecule type" value="Genomic_DNA"/>
</dbReference>
<organism evidence="2 3">
    <name type="scientific">Bugula neritina</name>
    <name type="common">Brown bryozoan</name>
    <name type="synonym">Sertularia neritina</name>
    <dbReference type="NCBI Taxonomy" id="10212"/>
    <lineage>
        <taxon>Eukaryota</taxon>
        <taxon>Metazoa</taxon>
        <taxon>Spiralia</taxon>
        <taxon>Lophotrochozoa</taxon>
        <taxon>Bryozoa</taxon>
        <taxon>Gymnolaemata</taxon>
        <taxon>Cheilostomatida</taxon>
        <taxon>Flustrina</taxon>
        <taxon>Buguloidea</taxon>
        <taxon>Bugulidae</taxon>
        <taxon>Bugula</taxon>
    </lineage>
</organism>
<feature type="region of interest" description="Disordered" evidence="1">
    <location>
        <begin position="1"/>
        <end position="64"/>
    </location>
</feature>
<dbReference type="AlphaFoldDB" id="A0A7J7ITA5"/>
<feature type="compositionally biased region" description="Low complexity" evidence="1">
    <location>
        <begin position="20"/>
        <end position="29"/>
    </location>
</feature>
<sequence>MVLGVDAPPGRDGRDGQPGRDGLPGLPGQTGSQGLPGNYGEPGKTGPPGSIGKPGVDGAPGVPGQKAKLRGVEYETGSLGIYPGIAHDQNAPCARCYAKNKSSVMMIPAKRTCPDTWTKEYEGYLMAEYEEHPHPTEFVCVDEYPDYVTGQAAQRGGSHFFFVLTDCSDDQTTGHCPPYTENRELACVVCSK</sequence>
<reference evidence="2" key="1">
    <citation type="submission" date="2020-06" db="EMBL/GenBank/DDBJ databases">
        <title>Draft genome of Bugula neritina, a colonial animal packing powerful symbionts and potential medicines.</title>
        <authorList>
            <person name="Rayko M."/>
        </authorList>
    </citation>
    <scope>NUCLEOTIDE SEQUENCE [LARGE SCALE GENOMIC DNA]</scope>
    <source>
        <strain evidence="2">Kwan_BN1</strain>
    </source>
</reference>
<dbReference type="InterPro" id="IPR008160">
    <property type="entry name" value="Collagen"/>
</dbReference>
<dbReference type="InterPro" id="IPR051077">
    <property type="entry name" value="Ca-dependent_lectin"/>
</dbReference>
<dbReference type="PANTHER" id="PTHR24024">
    <property type="entry name" value="PULMONARY SURFACTANT-ASSOCIATED PROTEIN A"/>
    <property type="match status" value="1"/>
</dbReference>
<evidence type="ECO:0000313" key="2">
    <source>
        <dbReference type="EMBL" id="KAF6016641.1"/>
    </source>
</evidence>
<comment type="caution">
    <text evidence="2">The sequence shown here is derived from an EMBL/GenBank/DDBJ whole genome shotgun (WGS) entry which is preliminary data.</text>
</comment>
<accession>A0A7J7ITA5</accession>
<evidence type="ECO:0000313" key="3">
    <source>
        <dbReference type="Proteomes" id="UP000593567"/>
    </source>
</evidence>
<evidence type="ECO:0000256" key="1">
    <source>
        <dbReference type="SAM" id="MobiDB-lite"/>
    </source>
</evidence>
<dbReference type="PANTHER" id="PTHR24024:SF19">
    <property type="entry name" value="FARMER, ISOFORM H"/>
    <property type="match status" value="1"/>
</dbReference>
<dbReference type="OrthoDB" id="6127486at2759"/>
<feature type="compositionally biased region" description="Basic and acidic residues" evidence="1">
    <location>
        <begin position="9"/>
        <end position="18"/>
    </location>
</feature>
<dbReference type="Pfam" id="PF01391">
    <property type="entry name" value="Collagen"/>
    <property type="match status" value="1"/>
</dbReference>
<protein>
    <submittedName>
        <fullName evidence="2">Uncharacterized protein</fullName>
    </submittedName>
</protein>
<proteinExistence type="predicted"/>
<dbReference type="Proteomes" id="UP000593567">
    <property type="component" value="Unassembled WGS sequence"/>
</dbReference>
<dbReference type="GO" id="GO:0005615">
    <property type="term" value="C:extracellular space"/>
    <property type="evidence" value="ECO:0007669"/>
    <property type="project" value="TreeGrafter"/>
</dbReference>